<evidence type="ECO:0000259" key="1">
    <source>
        <dbReference type="PROSITE" id="PS50011"/>
    </source>
</evidence>
<organism evidence="2 3">
    <name type="scientific">Armillaria borealis</name>
    <dbReference type="NCBI Taxonomy" id="47425"/>
    <lineage>
        <taxon>Eukaryota</taxon>
        <taxon>Fungi</taxon>
        <taxon>Dikarya</taxon>
        <taxon>Basidiomycota</taxon>
        <taxon>Agaricomycotina</taxon>
        <taxon>Agaricomycetes</taxon>
        <taxon>Agaricomycetidae</taxon>
        <taxon>Agaricales</taxon>
        <taxon>Marasmiineae</taxon>
        <taxon>Physalacriaceae</taxon>
        <taxon>Armillaria</taxon>
    </lineage>
</organism>
<feature type="domain" description="Protein kinase" evidence="1">
    <location>
        <begin position="1"/>
        <end position="122"/>
    </location>
</feature>
<keyword evidence="3" id="KW-1185">Reference proteome</keyword>
<evidence type="ECO:0000313" key="3">
    <source>
        <dbReference type="Proteomes" id="UP001175226"/>
    </source>
</evidence>
<dbReference type="AlphaFoldDB" id="A0AA39M5M4"/>
<dbReference type="InterPro" id="IPR001245">
    <property type="entry name" value="Ser-Thr/Tyr_kinase_cat_dom"/>
</dbReference>
<dbReference type="PANTHER" id="PTHR44329:SF214">
    <property type="entry name" value="PROTEIN KINASE DOMAIN-CONTAINING PROTEIN"/>
    <property type="match status" value="1"/>
</dbReference>
<protein>
    <recommendedName>
        <fullName evidence="1">Protein kinase domain-containing protein</fullName>
    </recommendedName>
</protein>
<dbReference type="Pfam" id="PF07714">
    <property type="entry name" value="PK_Tyr_Ser-Thr"/>
    <property type="match status" value="1"/>
</dbReference>
<proteinExistence type="predicted"/>
<dbReference type="InterPro" id="IPR011009">
    <property type="entry name" value="Kinase-like_dom_sf"/>
</dbReference>
<dbReference type="InterPro" id="IPR051681">
    <property type="entry name" value="Ser/Thr_Kinases-Pseudokinases"/>
</dbReference>
<dbReference type="Proteomes" id="UP001175226">
    <property type="component" value="Unassembled WGS sequence"/>
</dbReference>
<evidence type="ECO:0000313" key="2">
    <source>
        <dbReference type="EMBL" id="KAK0421847.1"/>
    </source>
</evidence>
<sequence>MKTNKTHACSAHWDKPENVDHWMAPERLMPEDFHLASAHPTLESDVYSFAMLICQLYTGLPPLPKIPNDLAFVNRVVRRKQRPSRPPEISDELWAVVTRCWSHEPGDRPTMESLNSDIKKIIRGKSVAVSVRSREVASESKKPETSLGTIVFESGLQ</sequence>
<dbReference type="InterPro" id="IPR000719">
    <property type="entry name" value="Prot_kinase_dom"/>
</dbReference>
<dbReference type="GO" id="GO:0004674">
    <property type="term" value="F:protein serine/threonine kinase activity"/>
    <property type="evidence" value="ECO:0007669"/>
    <property type="project" value="TreeGrafter"/>
</dbReference>
<dbReference type="Gene3D" id="1.10.510.10">
    <property type="entry name" value="Transferase(Phosphotransferase) domain 1"/>
    <property type="match status" value="1"/>
</dbReference>
<dbReference type="EMBL" id="JAUEPT010000278">
    <property type="protein sequence ID" value="KAK0421847.1"/>
    <property type="molecule type" value="Genomic_DNA"/>
</dbReference>
<accession>A0AA39M5M4</accession>
<reference evidence="2" key="1">
    <citation type="submission" date="2023-06" db="EMBL/GenBank/DDBJ databases">
        <authorList>
            <consortium name="Lawrence Berkeley National Laboratory"/>
            <person name="Ahrendt S."/>
            <person name="Sahu N."/>
            <person name="Indic B."/>
            <person name="Wong-Bajracharya J."/>
            <person name="Merenyi Z."/>
            <person name="Ke H.-M."/>
            <person name="Monk M."/>
            <person name="Kocsube S."/>
            <person name="Drula E."/>
            <person name="Lipzen A."/>
            <person name="Balint B."/>
            <person name="Henrissat B."/>
            <person name="Andreopoulos B."/>
            <person name="Martin F.M."/>
            <person name="Harder C.B."/>
            <person name="Rigling D."/>
            <person name="Ford K.L."/>
            <person name="Foster G.D."/>
            <person name="Pangilinan J."/>
            <person name="Papanicolaou A."/>
            <person name="Barry K."/>
            <person name="LaButti K."/>
            <person name="Viragh M."/>
            <person name="Koriabine M."/>
            <person name="Yan M."/>
            <person name="Riley R."/>
            <person name="Champramary S."/>
            <person name="Plett K.L."/>
            <person name="Tsai I.J."/>
            <person name="Slot J."/>
            <person name="Sipos G."/>
            <person name="Plett J."/>
            <person name="Nagy L.G."/>
            <person name="Grigoriev I.V."/>
        </authorList>
    </citation>
    <scope>NUCLEOTIDE SEQUENCE</scope>
    <source>
        <strain evidence="2">FPL87.14</strain>
    </source>
</reference>
<name>A0AA39M5M4_9AGAR</name>
<dbReference type="PROSITE" id="PS50011">
    <property type="entry name" value="PROTEIN_KINASE_DOM"/>
    <property type="match status" value="1"/>
</dbReference>
<dbReference type="PANTHER" id="PTHR44329">
    <property type="entry name" value="SERINE/THREONINE-PROTEIN KINASE TNNI3K-RELATED"/>
    <property type="match status" value="1"/>
</dbReference>
<comment type="caution">
    <text evidence="2">The sequence shown here is derived from an EMBL/GenBank/DDBJ whole genome shotgun (WGS) entry which is preliminary data.</text>
</comment>
<dbReference type="GO" id="GO:0005524">
    <property type="term" value="F:ATP binding"/>
    <property type="evidence" value="ECO:0007669"/>
    <property type="project" value="InterPro"/>
</dbReference>
<dbReference type="SUPFAM" id="SSF56112">
    <property type="entry name" value="Protein kinase-like (PK-like)"/>
    <property type="match status" value="1"/>
</dbReference>
<gene>
    <name evidence="2" type="ORF">EV421DRAFT_1868339</name>
</gene>